<dbReference type="EMBL" id="WURB01000013">
    <property type="protein sequence ID" value="MXQ13105.1"/>
    <property type="molecule type" value="Genomic_DNA"/>
</dbReference>
<sequence length="427" mass="47803">MAYWVEVQLDKVICRDPESVTTGDLFFSLVQVVTDSDTRIILTPLRRLRSNESATYFESVYKGFVNEPAIGLVIRAWDKDVNRDWWENSIAVRQAIDSAENALKNTPAFGTVVGAVLNFAADFALGVVDQIVMRDSDDELVNYTEILPLAGAGYGSANKHTQQHEIKFRRSDPTGYSDWDYSLFLTISHYQTEPSFGTTTPPTWENFSEPSKPSRPQNWIGTWSSPEAGPVVSAVIKKGSRSHLLDVSITENVNGRDVVTTTNDVPISRVFLEAGHRTLESDGSPYFDEWLGDRGFNLSHARAATRADAPMNRFNDLALLTSRSLARESEPVTRFSLERSHGTRVVARETLYGAAFEPSRVVFKQQIGTDCIVLNNRAVLEAYRLLHDGQDVGDVALRYLRPVTNILFRETGSEVAAYLFWVVTDIH</sequence>
<gene>
    <name evidence="2" type="ORF">GR328_16875</name>
</gene>
<organism evidence="2 3">
    <name type="scientific">Microvirga makkahensis</name>
    <dbReference type="NCBI Taxonomy" id="1128670"/>
    <lineage>
        <taxon>Bacteria</taxon>
        <taxon>Pseudomonadati</taxon>
        <taxon>Pseudomonadota</taxon>
        <taxon>Alphaproteobacteria</taxon>
        <taxon>Hyphomicrobiales</taxon>
        <taxon>Methylobacteriaceae</taxon>
        <taxon>Microvirga</taxon>
    </lineage>
</organism>
<name>A0A7X3MUA5_9HYPH</name>
<evidence type="ECO:0000256" key="1">
    <source>
        <dbReference type="SAM" id="MobiDB-lite"/>
    </source>
</evidence>
<accession>A0A7X3MUA5</accession>
<proteinExistence type="predicted"/>
<protein>
    <submittedName>
        <fullName evidence="2">Uncharacterized protein</fullName>
    </submittedName>
</protein>
<keyword evidence="3" id="KW-1185">Reference proteome</keyword>
<dbReference type="AlphaFoldDB" id="A0A7X3MUA5"/>
<comment type="caution">
    <text evidence="2">The sequence shown here is derived from an EMBL/GenBank/DDBJ whole genome shotgun (WGS) entry which is preliminary data.</text>
</comment>
<reference evidence="2 3" key="1">
    <citation type="submission" date="2019-12" db="EMBL/GenBank/DDBJ databases">
        <authorList>
            <person name="Yuan C.-G."/>
        </authorList>
    </citation>
    <scope>NUCLEOTIDE SEQUENCE [LARGE SCALE GENOMIC DNA]</scope>
    <source>
        <strain evidence="2 3">KCTC 23863</strain>
    </source>
</reference>
<dbReference type="Proteomes" id="UP000436483">
    <property type="component" value="Unassembled WGS sequence"/>
</dbReference>
<evidence type="ECO:0000313" key="3">
    <source>
        <dbReference type="Proteomes" id="UP000436483"/>
    </source>
</evidence>
<reference evidence="2 3" key="2">
    <citation type="submission" date="2020-01" db="EMBL/GenBank/DDBJ databases">
        <title>Microvirga sp. nov., an arsenate reduction bacterium isolated from Tibet hotspring sediments.</title>
        <authorList>
            <person name="Xian W.-D."/>
            <person name="Li W.-J."/>
        </authorList>
    </citation>
    <scope>NUCLEOTIDE SEQUENCE [LARGE SCALE GENOMIC DNA]</scope>
    <source>
        <strain evidence="2 3">KCTC 23863</strain>
    </source>
</reference>
<dbReference type="RefSeq" id="WP_160885761.1">
    <property type="nucleotide sequence ID" value="NZ_WURB01000013.1"/>
</dbReference>
<evidence type="ECO:0000313" key="2">
    <source>
        <dbReference type="EMBL" id="MXQ13105.1"/>
    </source>
</evidence>
<feature type="region of interest" description="Disordered" evidence="1">
    <location>
        <begin position="197"/>
        <end position="216"/>
    </location>
</feature>